<feature type="compositionally biased region" description="Low complexity" evidence="3">
    <location>
        <begin position="295"/>
        <end position="319"/>
    </location>
</feature>
<evidence type="ECO:0000256" key="1">
    <source>
        <dbReference type="ARBA" id="ARBA00022614"/>
    </source>
</evidence>
<feature type="region of interest" description="Disordered" evidence="3">
    <location>
        <begin position="162"/>
        <end position="181"/>
    </location>
</feature>
<keyword evidence="2" id="KW-0677">Repeat</keyword>
<feature type="region of interest" description="Disordered" evidence="3">
    <location>
        <begin position="199"/>
        <end position="281"/>
    </location>
</feature>
<keyword evidence="5" id="KW-1185">Reference proteome</keyword>
<evidence type="ECO:0008006" key="6">
    <source>
        <dbReference type="Google" id="ProtNLM"/>
    </source>
</evidence>
<accession>A0A8K0CL14</accession>
<feature type="compositionally biased region" description="Low complexity" evidence="3">
    <location>
        <begin position="163"/>
        <end position="181"/>
    </location>
</feature>
<reference evidence="4" key="1">
    <citation type="submission" date="2019-08" db="EMBL/GenBank/DDBJ databases">
        <title>The genome of the North American firefly Photinus pyralis.</title>
        <authorList>
            <consortium name="Photinus pyralis genome working group"/>
            <person name="Fallon T.R."/>
            <person name="Sander Lower S.E."/>
            <person name="Weng J.-K."/>
        </authorList>
    </citation>
    <scope>NUCLEOTIDE SEQUENCE</scope>
    <source>
        <strain evidence="4">TRF0915ILg1</strain>
        <tissue evidence="4">Whole body</tissue>
    </source>
</reference>
<dbReference type="Gene3D" id="3.80.10.10">
    <property type="entry name" value="Ribonuclease Inhibitor"/>
    <property type="match status" value="1"/>
</dbReference>
<name>A0A8K0CL14_IGNLU</name>
<feature type="compositionally biased region" description="Basic and acidic residues" evidence="3">
    <location>
        <begin position="355"/>
        <end position="371"/>
    </location>
</feature>
<dbReference type="PANTHER" id="PTHR45973">
    <property type="entry name" value="PROTEIN PHOSPHATASE 1 REGULATORY SUBUNIT SDS22-RELATED"/>
    <property type="match status" value="1"/>
</dbReference>
<evidence type="ECO:0000256" key="3">
    <source>
        <dbReference type="SAM" id="MobiDB-lite"/>
    </source>
</evidence>
<protein>
    <recommendedName>
        <fullName evidence="6">Leucine-rich repeat-containing protein 49</fullName>
    </recommendedName>
</protein>
<dbReference type="Proteomes" id="UP000801492">
    <property type="component" value="Unassembled WGS sequence"/>
</dbReference>
<evidence type="ECO:0000313" key="4">
    <source>
        <dbReference type="EMBL" id="KAF2886991.1"/>
    </source>
</evidence>
<dbReference type="AlphaFoldDB" id="A0A8K0CL14"/>
<dbReference type="OrthoDB" id="1939344at2759"/>
<feature type="region of interest" description="Disordered" evidence="3">
    <location>
        <begin position="294"/>
        <end position="371"/>
    </location>
</feature>
<dbReference type="EMBL" id="VTPC01085647">
    <property type="protein sequence ID" value="KAF2886991.1"/>
    <property type="molecule type" value="Genomic_DNA"/>
</dbReference>
<dbReference type="InterPro" id="IPR032675">
    <property type="entry name" value="LRR_dom_sf"/>
</dbReference>
<feature type="compositionally biased region" description="Polar residues" evidence="3">
    <location>
        <begin position="320"/>
        <end position="329"/>
    </location>
</feature>
<evidence type="ECO:0000256" key="2">
    <source>
        <dbReference type="ARBA" id="ARBA00022737"/>
    </source>
</evidence>
<gene>
    <name evidence="4" type="ORF">ILUMI_19182</name>
</gene>
<evidence type="ECO:0000313" key="5">
    <source>
        <dbReference type="Proteomes" id="UP000801492"/>
    </source>
</evidence>
<comment type="caution">
    <text evidence="4">The sequence shown here is derived from an EMBL/GenBank/DDBJ whole genome shotgun (WGS) entry which is preliminary data.</text>
</comment>
<feature type="compositionally biased region" description="Low complexity" evidence="3">
    <location>
        <begin position="206"/>
        <end position="248"/>
    </location>
</feature>
<dbReference type="InterPro" id="IPR050576">
    <property type="entry name" value="Cilia_flagella_integrity"/>
</dbReference>
<keyword evidence="1" id="KW-0433">Leucine-rich repeat</keyword>
<dbReference type="PANTHER" id="PTHR45973:SF8">
    <property type="entry name" value="LEUCINE-RICH REPEAT-CONTAINING PROTEIN 49"/>
    <property type="match status" value="1"/>
</dbReference>
<proteinExistence type="predicted"/>
<sequence length="639" mass="70934">MCSLAKATNIREIAIDSNPISLGGDCVSFLVSYLPLLLILNNMQITEQVRKAAMAWRRNKESSNAAFMDLTSDVCLNVRREEVISNARTNWELLRSQTKCLAAKTSNVVNVSRNLKPDCDFILTSLAKPEFKNSVPRTKQRLISNTTKVPVLPDKKLNIVRTSSQDTENSQNTSSSNASSNEFFRLPPILVPIINKMEQKAEPSTSKEGSIKLSGSLSSIGPNVDSSVSSLLSNSESNDSNSESTESSSDTEENEKVPTETELCTVKTETLQDQKAAAVTPNEELKITSAASNCTADTSSNISTNTSASNATAPSTSESDASNTGSFKNNRPIKSAVNTRTSHSKIRSRPVTAKPKKDPSPTDQPAEKDREQGGDYLIEICGRHLNIYGQGALRFIDKPWSMTKAKDVNTVNFNYANFNSITLVLNKLKQRFPNADNFVFKDTNIQHFGQLNALAEVQGLSSLVIDEEGNPIVQKKWQNYAIYRLSHWGLRFINGKEVTDEDIQAANQEYQSLSDLVLWSLPNVLLQPLLVRLQLDVGQKITEQSAKKWLLSADPALRSVVIKEALQWKRGPVSQEDALLRQKAKAHIGAMLGETCNAVNKLRRLDEQWPAILHETVRNILLDYTQIDMYMKKKLQELK</sequence>
<organism evidence="4 5">
    <name type="scientific">Ignelater luminosus</name>
    <name type="common">Cucubano</name>
    <name type="synonym">Pyrophorus luminosus</name>
    <dbReference type="NCBI Taxonomy" id="2038154"/>
    <lineage>
        <taxon>Eukaryota</taxon>
        <taxon>Metazoa</taxon>
        <taxon>Ecdysozoa</taxon>
        <taxon>Arthropoda</taxon>
        <taxon>Hexapoda</taxon>
        <taxon>Insecta</taxon>
        <taxon>Pterygota</taxon>
        <taxon>Neoptera</taxon>
        <taxon>Endopterygota</taxon>
        <taxon>Coleoptera</taxon>
        <taxon>Polyphaga</taxon>
        <taxon>Elateriformia</taxon>
        <taxon>Elateroidea</taxon>
        <taxon>Elateridae</taxon>
        <taxon>Agrypninae</taxon>
        <taxon>Pyrophorini</taxon>
        <taxon>Ignelater</taxon>
    </lineage>
</organism>